<keyword evidence="2" id="KW-1185">Reference proteome</keyword>
<evidence type="ECO:0000313" key="2">
    <source>
        <dbReference type="Proteomes" id="UP000238274"/>
    </source>
</evidence>
<dbReference type="VEuPathDB" id="FungiDB:PSTT_10235"/>
<dbReference type="EMBL" id="PKSM01000207">
    <property type="protein sequence ID" value="POW02875.1"/>
    <property type="molecule type" value="Genomic_DNA"/>
</dbReference>
<reference evidence="1 2" key="1">
    <citation type="submission" date="2017-12" db="EMBL/GenBank/DDBJ databases">
        <title>Gene loss provides genomic basis for host adaptation in cereal stripe rust fungi.</title>
        <authorList>
            <person name="Xia C."/>
        </authorList>
    </citation>
    <scope>NUCLEOTIDE SEQUENCE [LARGE SCALE GENOMIC DNA]</scope>
    <source>
        <strain evidence="1 2">93TX-2</strain>
    </source>
</reference>
<reference evidence="2" key="2">
    <citation type="journal article" date="2018" name="BMC Genomics">
        <title>Genomic insights into host adaptation between the wheat stripe rust pathogen (Puccinia striiformis f. sp. tritici) and the barley stripe rust pathogen (Puccinia striiformis f. sp. hordei).</title>
        <authorList>
            <person name="Xia C."/>
            <person name="Wang M."/>
            <person name="Yin C."/>
            <person name="Cornejo O.E."/>
            <person name="Hulbert S.H."/>
            <person name="Chen X."/>
        </authorList>
    </citation>
    <scope>NUCLEOTIDE SEQUENCE [LARGE SCALE GENOMIC DNA]</scope>
    <source>
        <strain evidence="2">93TX-2</strain>
    </source>
</reference>
<organism evidence="1 2">
    <name type="scientific">Puccinia striiformis</name>
    <dbReference type="NCBI Taxonomy" id="27350"/>
    <lineage>
        <taxon>Eukaryota</taxon>
        <taxon>Fungi</taxon>
        <taxon>Dikarya</taxon>
        <taxon>Basidiomycota</taxon>
        <taxon>Pucciniomycotina</taxon>
        <taxon>Pucciniomycetes</taxon>
        <taxon>Pucciniales</taxon>
        <taxon>Pucciniaceae</taxon>
        <taxon>Puccinia</taxon>
    </lineage>
</organism>
<protein>
    <submittedName>
        <fullName evidence="1">Uncharacterized protein</fullName>
    </submittedName>
</protein>
<accession>A0A2S4V099</accession>
<comment type="caution">
    <text evidence="1">The sequence shown here is derived from an EMBL/GenBank/DDBJ whole genome shotgun (WGS) entry which is preliminary data.</text>
</comment>
<dbReference type="OrthoDB" id="10521772at2759"/>
<dbReference type="VEuPathDB" id="FungiDB:PSHT_11907"/>
<dbReference type="AlphaFoldDB" id="A0A2S4V099"/>
<gene>
    <name evidence="1" type="ORF">PSHT_11907</name>
</gene>
<reference evidence="2" key="3">
    <citation type="journal article" date="2018" name="Mol. Plant Microbe Interact.">
        <title>Genome sequence resources for the wheat stripe rust pathogen (Puccinia striiformis f. sp. tritici) and the barley stripe rust pathogen (Puccinia striiformis f. sp. hordei).</title>
        <authorList>
            <person name="Xia C."/>
            <person name="Wang M."/>
            <person name="Yin C."/>
            <person name="Cornejo O.E."/>
            <person name="Hulbert S.H."/>
            <person name="Chen X."/>
        </authorList>
    </citation>
    <scope>NUCLEOTIDE SEQUENCE [LARGE SCALE GENOMIC DNA]</scope>
    <source>
        <strain evidence="2">93TX-2</strain>
    </source>
</reference>
<name>A0A2S4V099_9BASI</name>
<sequence>MHGWNKEVYNKIPSEAGKNKLTWDTNNDSLDSFKHAAIAGVRRDDVAVFADHVALYDEMKQVTWHASIPHSGDFAAKNKADINTPDQFTKFLSKCDLAYREKINQIVTI</sequence>
<evidence type="ECO:0000313" key="1">
    <source>
        <dbReference type="EMBL" id="POW02875.1"/>
    </source>
</evidence>
<dbReference type="Proteomes" id="UP000238274">
    <property type="component" value="Unassembled WGS sequence"/>
</dbReference>
<proteinExistence type="predicted"/>